<evidence type="ECO:0000256" key="4">
    <source>
        <dbReference type="ARBA" id="ARBA00023242"/>
    </source>
</evidence>
<dbReference type="GO" id="GO:0003677">
    <property type="term" value="F:DNA binding"/>
    <property type="evidence" value="ECO:0007669"/>
    <property type="project" value="UniProtKB-KW"/>
</dbReference>
<evidence type="ECO:0000256" key="1">
    <source>
        <dbReference type="ARBA" id="ARBA00023015"/>
    </source>
</evidence>
<dbReference type="InterPro" id="IPR036093">
    <property type="entry name" value="NAC_dom_sf"/>
</dbReference>
<dbReference type="STRING" id="74649.A0A2P6REC5"/>
<keyword evidence="2" id="KW-0238">DNA-binding</keyword>
<dbReference type="GO" id="GO:0006355">
    <property type="term" value="P:regulation of DNA-templated transcription"/>
    <property type="evidence" value="ECO:0007669"/>
    <property type="project" value="InterPro"/>
</dbReference>
<evidence type="ECO:0000313" key="6">
    <source>
        <dbReference type="EMBL" id="PRQ44776.1"/>
    </source>
</evidence>
<dbReference type="Proteomes" id="UP000238479">
    <property type="component" value="Chromosome 3"/>
</dbReference>
<evidence type="ECO:0000259" key="5">
    <source>
        <dbReference type="PROSITE" id="PS51005"/>
    </source>
</evidence>
<gene>
    <name evidence="6" type="ORF">RchiOBHm_Chr3g0482951</name>
</gene>
<dbReference type="EMBL" id="PDCK01000041">
    <property type="protein sequence ID" value="PRQ44776.1"/>
    <property type="molecule type" value="Genomic_DNA"/>
</dbReference>
<sequence length="355" mass="38409">MHKFREEEAMYFSPRDRKYPNGKLPSRITGEGDGLWKASGKDLEIFSQRWKVIGARKTLVFYDLKSKHGAKKTNWIMHEYTIEENISPSTSTTRAPGDNRLDDWVLCKVYLSKMSKSKPNTADGGKTEMTDSEPLEQDLPVLESSATPNLGEQVNVCNESAQALYNGIMTVPYGSTTGYVSQEVTNLGARSLAHHQQNLSLLPSFSQLPVINSVTSAISSIAGGDNNNGTITTPNDGSNGSEKVINLHKNLHADHQQDLPSLQNSSKPSVINSVGSAIASLAGSPVFPDFQQVPRGFGAQHGTNIAPINGIQARQSPHGIGPHQSRPSLNNGCLPPLRTFVGFLVLLGFGKVSST</sequence>
<reference evidence="6 7" key="1">
    <citation type="journal article" date="2018" name="Nat. Genet.">
        <title>The Rosa genome provides new insights in the design of modern roses.</title>
        <authorList>
            <person name="Bendahmane M."/>
        </authorList>
    </citation>
    <scope>NUCLEOTIDE SEQUENCE [LARGE SCALE GENOMIC DNA]</scope>
    <source>
        <strain evidence="7">cv. Old Blush</strain>
    </source>
</reference>
<dbReference type="PROSITE" id="PS51005">
    <property type="entry name" value="NAC"/>
    <property type="match status" value="1"/>
</dbReference>
<evidence type="ECO:0000256" key="2">
    <source>
        <dbReference type="ARBA" id="ARBA00023125"/>
    </source>
</evidence>
<dbReference type="PANTHER" id="PTHR31719:SF179">
    <property type="entry name" value="OS08G0148400 PROTEIN"/>
    <property type="match status" value="1"/>
</dbReference>
<organism evidence="6 7">
    <name type="scientific">Rosa chinensis</name>
    <name type="common">China rose</name>
    <dbReference type="NCBI Taxonomy" id="74649"/>
    <lineage>
        <taxon>Eukaryota</taxon>
        <taxon>Viridiplantae</taxon>
        <taxon>Streptophyta</taxon>
        <taxon>Embryophyta</taxon>
        <taxon>Tracheophyta</taxon>
        <taxon>Spermatophyta</taxon>
        <taxon>Magnoliopsida</taxon>
        <taxon>eudicotyledons</taxon>
        <taxon>Gunneridae</taxon>
        <taxon>Pentapetalae</taxon>
        <taxon>rosids</taxon>
        <taxon>fabids</taxon>
        <taxon>Rosales</taxon>
        <taxon>Rosaceae</taxon>
        <taxon>Rosoideae</taxon>
        <taxon>Rosoideae incertae sedis</taxon>
        <taxon>Rosa</taxon>
    </lineage>
</organism>
<dbReference type="SMR" id="A0A2P6REC5"/>
<protein>
    <submittedName>
        <fullName evidence="6">Putative transcription factor NAM family</fullName>
    </submittedName>
</protein>
<dbReference type="PANTHER" id="PTHR31719">
    <property type="entry name" value="NAC TRANSCRIPTION FACTOR 56"/>
    <property type="match status" value="1"/>
</dbReference>
<evidence type="ECO:0000256" key="3">
    <source>
        <dbReference type="ARBA" id="ARBA00023163"/>
    </source>
</evidence>
<accession>A0A2P6REC5</accession>
<evidence type="ECO:0000313" key="7">
    <source>
        <dbReference type="Proteomes" id="UP000238479"/>
    </source>
</evidence>
<feature type="domain" description="NAC" evidence="5">
    <location>
        <begin position="1"/>
        <end position="112"/>
    </location>
</feature>
<dbReference type="Gramene" id="PRQ44776">
    <property type="protein sequence ID" value="PRQ44776"/>
    <property type="gene ID" value="RchiOBHm_Chr3g0482951"/>
</dbReference>
<keyword evidence="1" id="KW-0805">Transcription regulation</keyword>
<dbReference type="AlphaFoldDB" id="A0A2P6REC5"/>
<keyword evidence="4" id="KW-0539">Nucleus</keyword>
<name>A0A2P6REC5_ROSCH</name>
<keyword evidence="7" id="KW-1185">Reference proteome</keyword>
<dbReference type="Pfam" id="PF02365">
    <property type="entry name" value="NAM"/>
    <property type="match status" value="1"/>
</dbReference>
<comment type="caution">
    <text evidence="6">The sequence shown here is derived from an EMBL/GenBank/DDBJ whole genome shotgun (WGS) entry which is preliminary data.</text>
</comment>
<keyword evidence="3" id="KW-0804">Transcription</keyword>
<proteinExistence type="predicted"/>
<dbReference type="InterPro" id="IPR003441">
    <property type="entry name" value="NAC-dom"/>
</dbReference>
<dbReference type="SUPFAM" id="SSF101941">
    <property type="entry name" value="NAC domain"/>
    <property type="match status" value="1"/>
</dbReference>
<dbReference type="Gene3D" id="2.170.150.80">
    <property type="entry name" value="NAC domain"/>
    <property type="match status" value="1"/>
</dbReference>